<evidence type="ECO:0000256" key="2">
    <source>
        <dbReference type="SAM" id="Phobius"/>
    </source>
</evidence>
<comment type="caution">
    <text evidence="3">The sequence shown here is derived from an EMBL/GenBank/DDBJ whole genome shotgun (WGS) entry which is preliminary data.</text>
</comment>
<evidence type="ECO:0000313" key="4">
    <source>
        <dbReference type="Proteomes" id="UP000659223"/>
    </source>
</evidence>
<feature type="transmembrane region" description="Helical" evidence="2">
    <location>
        <begin position="86"/>
        <end position="109"/>
    </location>
</feature>
<dbReference type="EMBL" id="BMUT01000002">
    <property type="protein sequence ID" value="GGX69128.1"/>
    <property type="molecule type" value="Genomic_DNA"/>
</dbReference>
<feature type="region of interest" description="Disordered" evidence="1">
    <location>
        <begin position="200"/>
        <end position="233"/>
    </location>
</feature>
<dbReference type="RefSeq" id="WP_190020595.1">
    <property type="nucleotide sequence ID" value="NZ_BMUT01000002.1"/>
</dbReference>
<dbReference type="Proteomes" id="UP000659223">
    <property type="component" value="Unassembled WGS sequence"/>
</dbReference>
<feature type="transmembrane region" description="Helical" evidence="2">
    <location>
        <begin position="164"/>
        <end position="191"/>
    </location>
</feature>
<evidence type="ECO:0000256" key="1">
    <source>
        <dbReference type="SAM" id="MobiDB-lite"/>
    </source>
</evidence>
<keyword evidence="2" id="KW-0472">Membrane</keyword>
<feature type="transmembrane region" description="Helical" evidence="2">
    <location>
        <begin position="130"/>
        <end position="152"/>
    </location>
</feature>
<reference evidence="4" key="1">
    <citation type="journal article" date="2019" name="Int. J. Syst. Evol. Microbiol.">
        <title>The Global Catalogue of Microorganisms (GCM) 10K type strain sequencing project: providing services to taxonomists for standard genome sequencing and annotation.</title>
        <authorList>
            <consortium name="The Broad Institute Genomics Platform"/>
            <consortium name="The Broad Institute Genome Sequencing Center for Infectious Disease"/>
            <person name="Wu L."/>
            <person name="Ma J."/>
        </authorList>
    </citation>
    <scope>NUCLEOTIDE SEQUENCE [LARGE SCALE GENOMIC DNA]</scope>
    <source>
        <strain evidence="4">JCM 4586</strain>
    </source>
</reference>
<gene>
    <name evidence="3" type="ORF">GCM10010324_12530</name>
</gene>
<evidence type="ECO:0008006" key="5">
    <source>
        <dbReference type="Google" id="ProtNLM"/>
    </source>
</evidence>
<keyword evidence="4" id="KW-1185">Reference proteome</keyword>
<evidence type="ECO:0000313" key="3">
    <source>
        <dbReference type="EMBL" id="GGX69128.1"/>
    </source>
</evidence>
<keyword evidence="2" id="KW-1133">Transmembrane helix</keyword>
<accession>A0ABQ2Y8D5</accession>
<feature type="compositionally biased region" description="Low complexity" evidence="1">
    <location>
        <begin position="200"/>
        <end position="216"/>
    </location>
</feature>
<keyword evidence="2" id="KW-0812">Transmembrane</keyword>
<sequence>MTYDPRGRLRFGPLTRISLIGAPALIVVYGTIRLLSPRGVPGPGWTAGHLALLFGLALFGPVLVGLRRLAPEGAVARRRTAGAGTALALAGLAASLAQAAIDLVVGFRAEDGAEMAELFGRVQSHAAVKLAVYSLGPLLFYVGLLALVSSLISRHGPVSVRTLASIVLGIVVMGVSLDLMPAGGALFLLALAPLSRVRTAGPDGAPATGPDGGPAAEGNRFDSPALPRAGSPV</sequence>
<protein>
    <recommendedName>
        <fullName evidence="5">DUF4386 family protein</fullName>
    </recommendedName>
</protein>
<feature type="transmembrane region" description="Helical" evidence="2">
    <location>
        <begin position="47"/>
        <end position="66"/>
    </location>
</feature>
<name>A0ABQ2Y8D5_9ACTN</name>
<feature type="transmembrane region" description="Helical" evidence="2">
    <location>
        <begin position="14"/>
        <end position="35"/>
    </location>
</feature>
<organism evidence="3 4">
    <name type="scientific">Streptomyces hiroshimensis</name>
    <dbReference type="NCBI Taxonomy" id="66424"/>
    <lineage>
        <taxon>Bacteria</taxon>
        <taxon>Bacillati</taxon>
        <taxon>Actinomycetota</taxon>
        <taxon>Actinomycetes</taxon>
        <taxon>Kitasatosporales</taxon>
        <taxon>Streptomycetaceae</taxon>
        <taxon>Streptomyces</taxon>
    </lineage>
</organism>
<proteinExistence type="predicted"/>